<dbReference type="RefSeq" id="XP_031853348.1">
    <property type="nucleotide sequence ID" value="XM_031997457.1"/>
</dbReference>
<organism evidence="4 5">
    <name type="scientific">Magnusiomyces paraingens</name>
    <dbReference type="NCBI Taxonomy" id="2606893"/>
    <lineage>
        <taxon>Eukaryota</taxon>
        <taxon>Fungi</taxon>
        <taxon>Dikarya</taxon>
        <taxon>Ascomycota</taxon>
        <taxon>Saccharomycotina</taxon>
        <taxon>Dipodascomycetes</taxon>
        <taxon>Dipodascales</taxon>
        <taxon>Dipodascaceae</taxon>
        <taxon>Magnusiomyces</taxon>
    </lineage>
</organism>
<reference evidence="4 5" key="1">
    <citation type="submission" date="2019-09" db="EMBL/GenBank/DDBJ databases">
        <authorList>
            <person name="Brejova B."/>
        </authorList>
    </citation>
    <scope>NUCLEOTIDE SEQUENCE [LARGE SCALE GENOMIC DNA]</scope>
</reference>
<dbReference type="SMART" id="SM01000">
    <property type="entry name" value="Aha1_N"/>
    <property type="match status" value="1"/>
</dbReference>
<dbReference type="InterPro" id="IPR015310">
    <property type="entry name" value="AHSA1-like_N"/>
</dbReference>
<dbReference type="PANTHER" id="PTHR13009">
    <property type="entry name" value="HEAT SHOCK PROTEIN 90 HSP90 CO-CHAPERONE AHA-1"/>
    <property type="match status" value="1"/>
</dbReference>
<evidence type="ECO:0000256" key="1">
    <source>
        <dbReference type="ARBA" id="ARBA00006817"/>
    </source>
</evidence>
<dbReference type="Proteomes" id="UP000398389">
    <property type="component" value="Unassembled WGS sequence"/>
</dbReference>
<dbReference type="InterPro" id="IPR023393">
    <property type="entry name" value="START-like_dom_sf"/>
</dbReference>
<comment type="similarity">
    <text evidence="1">Belongs to the AHA1 family.</text>
</comment>
<dbReference type="CDD" id="cd08892">
    <property type="entry name" value="SRPBCC_Aha1"/>
    <property type="match status" value="1"/>
</dbReference>
<dbReference type="Pfam" id="PF08327">
    <property type="entry name" value="AHSA1"/>
    <property type="match status" value="1"/>
</dbReference>
<evidence type="ECO:0000256" key="2">
    <source>
        <dbReference type="SAM" id="MobiDB-lite"/>
    </source>
</evidence>
<dbReference type="SUPFAM" id="SSF103111">
    <property type="entry name" value="Activator of Hsp90 ATPase, Aha1"/>
    <property type="match status" value="1"/>
</dbReference>
<evidence type="ECO:0000313" key="5">
    <source>
        <dbReference type="Proteomes" id="UP000398389"/>
    </source>
</evidence>
<dbReference type="InterPro" id="IPR013538">
    <property type="entry name" value="ASHA1/2-like_C"/>
</dbReference>
<dbReference type="Gene3D" id="3.30.530.20">
    <property type="match status" value="1"/>
</dbReference>
<dbReference type="EMBL" id="CABVLU010000002">
    <property type="protein sequence ID" value="VVT50390.1"/>
    <property type="molecule type" value="Genomic_DNA"/>
</dbReference>
<dbReference type="OrthoDB" id="567237at2759"/>
<keyword evidence="5" id="KW-1185">Reference proteome</keyword>
<protein>
    <recommendedName>
        <fullName evidence="3">Activator of Hsp90 ATPase AHSA1-like N-terminal domain-containing protein</fullName>
    </recommendedName>
</protein>
<dbReference type="InterPro" id="IPR036338">
    <property type="entry name" value="Aha1"/>
</dbReference>
<gene>
    <name evidence="4" type="ORF">SAPINGB_P002739</name>
</gene>
<dbReference type="PANTHER" id="PTHR13009:SF22">
    <property type="entry name" value="LD43819P"/>
    <property type="match status" value="1"/>
</dbReference>
<dbReference type="GO" id="GO:0001671">
    <property type="term" value="F:ATPase activator activity"/>
    <property type="evidence" value="ECO:0007669"/>
    <property type="project" value="InterPro"/>
</dbReference>
<feature type="domain" description="Activator of Hsp90 ATPase AHSA1-like N-terminal" evidence="3">
    <location>
        <begin position="13"/>
        <end position="158"/>
    </location>
</feature>
<dbReference type="SUPFAM" id="SSF55961">
    <property type="entry name" value="Bet v1-like"/>
    <property type="match status" value="1"/>
</dbReference>
<dbReference type="Gene3D" id="3.15.10.20">
    <property type="entry name" value="Activator of Hsp90 ATPase Aha1, N-terminal domain"/>
    <property type="match status" value="1"/>
</dbReference>
<dbReference type="GO" id="GO:0051087">
    <property type="term" value="F:protein-folding chaperone binding"/>
    <property type="evidence" value="ECO:0007669"/>
    <property type="project" value="InterPro"/>
</dbReference>
<feature type="compositionally biased region" description="Polar residues" evidence="2">
    <location>
        <begin position="164"/>
        <end position="178"/>
    </location>
</feature>
<dbReference type="GO" id="GO:0006457">
    <property type="term" value="P:protein folding"/>
    <property type="evidence" value="ECO:0007669"/>
    <property type="project" value="TreeGrafter"/>
</dbReference>
<feature type="region of interest" description="Disordered" evidence="2">
    <location>
        <begin position="164"/>
        <end position="228"/>
    </location>
</feature>
<dbReference type="Pfam" id="PF09229">
    <property type="entry name" value="Aha1_N"/>
    <property type="match status" value="1"/>
</dbReference>
<proteinExistence type="inferred from homology"/>
<name>A0A5E8BFS4_9ASCO</name>
<dbReference type="AlphaFoldDB" id="A0A5E8BFS4"/>
<dbReference type="GeneID" id="43581557"/>
<accession>A0A5E8BFS4</accession>
<dbReference type="GO" id="GO:0005829">
    <property type="term" value="C:cytosol"/>
    <property type="evidence" value="ECO:0007669"/>
    <property type="project" value="TreeGrafter"/>
</dbReference>
<evidence type="ECO:0000259" key="3">
    <source>
        <dbReference type="SMART" id="SM01000"/>
    </source>
</evidence>
<feature type="compositionally biased region" description="Polar residues" evidence="2">
    <location>
        <begin position="186"/>
        <end position="217"/>
    </location>
</feature>
<sequence>MVLHNPNNWHWVDKNCIDWAKKYFDETLPAISVEAPGPLTINVTRVKTLDGDVGVYQRKGKVISLFDLNMVLSYEATAPKKEDASSPEENLPVTGDITIPEIAYDSSADDYTFEIGTNAGPSNDTRDEAKKQVRAKLVPLLREALFAFGPELLRVHGQDIQHPTDQVKSTFTKSNQEESLAEIKGSNESTETSKASEPTASTGPAKTTAASEPATTKTESKGIRTTEYNTETAKTEVILHAPAAEVFATFIDKARVSAWSRSNPVYTPPSGVSASDTPTVGTRFSLFGGNVTGEFLELDPGQIIKQTWRLSEWKGRHHATLTLALIEGEADTTVKVLFEGVPVGEADEVLDNFEKYYVRPIKITFGYGAVL</sequence>
<evidence type="ECO:0000313" key="4">
    <source>
        <dbReference type="EMBL" id="VVT50390.1"/>
    </source>
</evidence>